<dbReference type="InterPro" id="IPR015943">
    <property type="entry name" value="WD40/YVTN_repeat-like_dom_sf"/>
</dbReference>
<accession>A0ABX6C2E1</accession>
<evidence type="ECO:0000313" key="1">
    <source>
        <dbReference type="EMBL" id="QFG03451.1"/>
    </source>
</evidence>
<evidence type="ECO:0000313" key="2">
    <source>
        <dbReference type="Proteomes" id="UP000326331"/>
    </source>
</evidence>
<dbReference type="Gene3D" id="2.130.10.10">
    <property type="entry name" value="YVTN repeat-like/Quinoprotein amine dehydrogenase"/>
    <property type="match status" value="2"/>
</dbReference>
<name>A0ABX6C2E1_9CHLR</name>
<dbReference type="RefSeq" id="WP_158067413.1">
    <property type="nucleotide sequence ID" value="NZ_CP042829.1"/>
</dbReference>
<reference evidence="1 2" key="1">
    <citation type="submission" date="2019-08" db="EMBL/GenBank/DDBJ databases">
        <authorList>
            <person name="Toschakov S.V."/>
        </authorList>
    </citation>
    <scope>NUCLEOTIDE SEQUENCE [LARGE SCALE GENOMIC DNA]</scope>
    <source>
        <strain evidence="1 2">3753O</strain>
    </source>
</reference>
<organism evidence="1 2">
    <name type="scientific">Tepidiforma bonchosmolovskayae</name>
    <dbReference type="NCBI Taxonomy" id="2601677"/>
    <lineage>
        <taxon>Bacteria</taxon>
        <taxon>Bacillati</taxon>
        <taxon>Chloroflexota</taxon>
        <taxon>Tepidiformia</taxon>
        <taxon>Tepidiformales</taxon>
        <taxon>Tepidiformaceae</taxon>
        <taxon>Tepidiforma</taxon>
    </lineage>
</organism>
<sequence length="505" mass="50989">MSGIRFSNAPLGRRGAFLLASAALAMLIAGMSAAGILGAREGGGQDSGVVAARTPPANPAALTLREAWDATAEHIRGWGPTWKIAALASSDVYDRPDSTSGSDGRRVTWQAEVVDTPSGAVRWVRLTGGELVDAVAPGLTTLAGSAAGLERPAVDSPELLARALAARPSLGPGTDKAIGFHFSYGADPVAGRPAIAVLGATRGTPARVVLDPERGEVLRAEALQASGGPLLVSADRGRTWTAAGLEGLVRAVTADRAGGSEAPLYAAAWSGDALGLWRSADGGRSWARVAVLPASAGPAAHAAAAGVLDGQESVVVATNGGLWAYRVGSRRLEQIPAPGLVLDLAVDGDGRWHAAAMQPGDPASARAYTRDPDPGKGWVRAGDAPASALTSGPEVLPYDRATVRMAVASDGALVRTAAGGIEVSTTGGASWDGVAAGAFDLIVASPDGATLYAVRYPAVVMRSLDGGRSWEEVATVPGTRDAGLFAPTATVVLAAGGGSFGWQPF</sequence>
<gene>
    <name evidence="1" type="ORF">Tbon_09130</name>
</gene>
<dbReference type="SUPFAM" id="SSF110296">
    <property type="entry name" value="Oligoxyloglucan reducing end-specific cellobiohydrolase"/>
    <property type="match status" value="1"/>
</dbReference>
<dbReference type="Proteomes" id="UP000326331">
    <property type="component" value="Chromosome"/>
</dbReference>
<protein>
    <recommendedName>
        <fullName evidence="3">Exo-alpha-sialidase</fullName>
    </recommendedName>
</protein>
<dbReference type="EMBL" id="CP042829">
    <property type="protein sequence ID" value="QFG03451.1"/>
    <property type="molecule type" value="Genomic_DNA"/>
</dbReference>
<evidence type="ECO:0008006" key="3">
    <source>
        <dbReference type="Google" id="ProtNLM"/>
    </source>
</evidence>
<proteinExistence type="predicted"/>
<reference evidence="1 2" key="2">
    <citation type="submission" date="2019-10" db="EMBL/GenBank/DDBJ databases">
        <title>Thermopilla bonchosmolovskayae gen. nov., sp. nov., a moderately thermophilic Chloroflexi bacterium from a Chukotka hot spring (Arctic, Russia), representing a novel classis Thermopillaia, which include previously uncultivated lineage OLB14.</title>
        <authorList>
            <person name="Kochetkova T.V."/>
            <person name="Zayulina K.S."/>
            <person name="Zhigarkov V.S."/>
            <person name="Minaev N.V."/>
            <person name="Novikov A."/>
            <person name="Toshchakov S.V."/>
            <person name="Elcheninov A.G."/>
            <person name="Kublanov I.V."/>
        </authorList>
    </citation>
    <scope>NUCLEOTIDE SEQUENCE [LARGE SCALE GENOMIC DNA]</scope>
    <source>
        <strain evidence="1 2">3753O</strain>
    </source>
</reference>
<keyword evidence="2" id="KW-1185">Reference proteome</keyword>